<accession>A0A4Y1YNA4</accession>
<dbReference type="KEGG" id="nst:Nstercoris_01550"/>
<evidence type="ECO:0000256" key="1">
    <source>
        <dbReference type="ARBA" id="ARBA00022679"/>
    </source>
</evidence>
<dbReference type="InterPro" id="IPR006464">
    <property type="entry name" value="AcTrfase_RimI/Ard1"/>
</dbReference>
<protein>
    <recommendedName>
        <fullName evidence="3">[Ribosomal protein bS18]-alanine N-acetyltransferase</fullName>
        <ecNumber evidence="3">2.3.1.266</ecNumber>
    </recommendedName>
</protein>
<sequence length="164" mass="18628">MEKAEAASEHGLQHVIREMREQDLKQVIGIEHEIFLFPWSIVNFRDSIKSGYHCRVLAQPDAQSSIDAIMGYGILMLGPGEAHVLTLGVGFAWQNRGLGGKMLRHLIEYSRKQQVEFVLLDVRQSNIGAANLYRRLGFQKIAVRKGYYPAMCGREDALIMRLEL</sequence>
<dbReference type="InterPro" id="IPR051556">
    <property type="entry name" value="N-term/lysine_N-AcTrnsfr"/>
</dbReference>
<evidence type="ECO:0000313" key="6">
    <source>
        <dbReference type="Proteomes" id="UP000316473"/>
    </source>
</evidence>
<dbReference type="EC" id="2.3.1.266" evidence="3"/>
<dbReference type="EMBL" id="AP019755">
    <property type="protein sequence ID" value="BBL35288.1"/>
    <property type="molecule type" value="Genomic_DNA"/>
</dbReference>
<feature type="binding site" evidence="3">
    <location>
        <position position="126"/>
    </location>
    <ligand>
        <name>acetyl-CoA</name>
        <dbReference type="ChEBI" id="CHEBI:57288"/>
    </ligand>
</feature>
<keyword evidence="3" id="KW-0963">Cytoplasm</keyword>
<dbReference type="InterPro" id="IPR016181">
    <property type="entry name" value="Acyl_CoA_acyltransferase"/>
</dbReference>
<gene>
    <name evidence="3" type="primary">rimI</name>
    <name evidence="5" type="ORF">Nstercoris_01550</name>
</gene>
<comment type="similarity">
    <text evidence="3">Belongs to the acetyltransferase family. RimI subfamily.</text>
</comment>
<evidence type="ECO:0000313" key="5">
    <source>
        <dbReference type="EMBL" id="BBL35288.1"/>
    </source>
</evidence>
<comment type="catalytic activity">
    <reaction evidence="3">
        <text>N-terminal L-alanyl-[ribosomal protein bS18] + acetyl-CoA = N-terminal N(alpha)-acetyl-L-alanyl-[ribosomal protein bS18] + CoA + H(+)</text>
        <dbReference type="Rhea" id="RHEA:43756"/>
        <dbReference type="Rhea" id="RHEA-COMP:10676"/>
        <dbReference type="Rhea" id="RHEA-COMP:10677"/>
        <dbReference type="ChEBI" id="CHEBI:15378"/>
        <dbReference type="ChEBI" id="CHEBI:57287"/>
        <dbReference type="ChEBI" id="CHEBI:57288"/>
        <dbReference type="ChEBI" id="CHEBI:64718"/>
        <dbReference type="ChEBI" id="CHEBI:83683"/>
        <dbReference type="EC" id="2.3.1.266"/>
    </reaction>
</comment>
<dbReference type="InterPro" id="IPR000182">
    <property type="entry name" value="GNAT_dom"/>
</dbReference>
<dbReference type="PANTHER" id="PTHR42919:SF8">
    <property type="entry name" value="N-ALPHA-ACETYLTRANSFERASE 50"/>
    <property type="match status" value="1"/>
</dbReference>
<dbReference type="SUPFAM" id="SSF55729">
    <property type="entry name" value="Acyl-CoA N-acyltransferases (Nat)"/>
    <property type="match status" value="1"/>
</dbReference>
<evidence type="ECO:0000259" key="4">
    <source>
        <dbReference type="PROSITE" id="PS51186"/>
    </source>
</evidence>
<name>A0A4Y1YNA4_9PROT</name>
<dbReference type="PROSITE" id="PS51186">
    <property type="entry name" value="GNAT"/>
    <property type="match status" value="1"/>
</dbReference>
<dbReference type="Proteomes" id="UP000316473">
    <property type="component" value="Chromosome"/>
</dbReference>
<keyword evidence="2 3" id="KW-0012">Acyltransferase</keyword>
<organism evidence="5 6">
    <name type="scientific">Nitrosomonas stercoris</name>
    <dbReference type="NCBI Taxonomy" id="1444684"/>
    <lineage>
        <taxon>Bacteria</taxon>
        <taxon>Pseudomonadati</taxon>
        <taxon>Pseudomonadota</taxon>
        <taxon>Betaproteobacteria</taxon>
        <taxon>Nitrosomonadales</taxon>
        <taxon>Nitrosomonadaceae</taxon>
        <taxon>Nitrosomonas</taxon>
    </lineage>
</organism>
<evidence type="ECO:0000256" key="3">
    <source>
        <dbReference type="HAMAP-Rule" id="MF_02210"/>
    </source>
</evidence>
<dbReference type="HAMAP" id="MF_02210">
    <property type="entry name" value="RimI"/>
    <property type="match status" value="1"/>
</dbReference>
<dbReference type="PANTHER" id="PTHR42919">
    <property type="entry name" value="N-ALPHA-ACETYLTRANSFERASE"/>
    <property type="match status" value="1"/>
</dbReference>
<dbReference type="NCBIfam" id="TIGR01575">
    <property type="entry name" value="rimI"/>
    <property type="match status" value="1"/>
</dbReference>
<dbReference type="Gene3D" id="3.40.630.30">
    <property type="match status" value="1"/>
</dbReference>
<feature type="active site" description="Proton donor" evidence="3">
    <location>
        <position position="133"/>
    </location>
</feature>
<proteinExistence type="inferred from homology"/>
<dbReference type="GO" id="GO:0005737">
    <property type="term" value="C:cytoplasm"/>
    <property type="evidence" value="ECO:0007669"/>
    <property type="project" value="UniProtKB-SubCell"/>
</dbReference>
<reference evidence="5 6" key="1">
    <citation type="submission" date="2019-06" db="EMBL/GenBank/DDBJ databases">
        <title>Nitrosomonas stercoris KYUHI-S whole genome shotgun sequence.</title>
        <authorList>
            <person name="Nakagawa T."/>
            <person name="Tsuchiya Y."/>
            <person name="Takahashi R."/>
        </authorList>
    </citation>
    <scope>NUCLEOTIDE SEQUENCE [LARGE SCALE GENOMIC DNA]</scope>
    <source>
        <strain evidence="5 6">KYUHI-S</strain>
    </source>
</reference>
<comment type="subcellular location">
    <subcellularLocation>
        <location evidence="3">Cytoplasm</location>
    </subcellularLocation>
</comment>
<dbReference type="Pfam" id="PF00583">
    <property type="entry name" value="Acetyltransf_1"/>
    <property type="match status" value="1"/>
</dbReference>
<feature type="binding site" evidence="3">
    <location>
        <begin position="87"/>
        <end position="89"/>
    </location>
    <ligand>
        <name>acetyl-CoA</name>
        <dbReference type="ChEBI" id="CHEBI:57288"/>
    </ligand>
</feature>
<feature type="domain" description="N-acetyltransferase" evidence="4">
    <location>
        <begin position="14"/>
        <end position="164"/>
    </location>
</feature>
<dbReference type="CDD" id="cd04301">
    <property type="entry name" value="NAT_SF"/>
    <property type="match status" value="1"/>
</dbReference>
<comment type="function">
    <text evidence="3">Acetylates the N-terminal alanine of ribosomal protein bS18.</text>
</comment>
<dbReference type="AlphaFoldDB" id="A0A4Y1YNA4"/>
<keyword evidence="1 3" id="KW-0808">Transferase</keyword>
<dbReference type="InterPro" id="IPR043690">
    <property type="entry name" value="RimI"/>
</dbReference>
<evidence type="ECO:0000256" key="2">
    <source>
        <dbReference type="ARBA" id="ARBA00023315"/>
    </source>
</evidence>
<dbReference type="GO" id="GO:0008999">
    <property type="term" value="F:protein-N-terminal-alanine acetyltransferase activity"/>
    <property type="evidence" value="ECO:0007669"/>
    <property type="project" value="UniProtKB-UniRule"/>
</dbReference>
<keyword evidence="6" id="KW-1185">Reference proteome</keyword>
<comment type="caution">
    <text evidence="3">Lacks conserved residue(s) required for the propagation of feature annotation.</text>
</comment>